<dbReference type="eggNOG" id="ENOG5033B9B">
    <property type="taxonomic scope" value="Bacteria"/>
</dbReference>
<proteinExistence type="predicted"/>
<dbReference type="OrthoDB" id="8658549at2"/>
<reference evidence="2 3" key="1">
    <citation type="submission" date="2014-05" db="EMBL/GenBank/DDBJ databases">
        <title>ATOL: Assembling a taxonomically balanced genome-scale reconstruction of the evolutionary history of the Enterobacteriaceae.</title>
        <authorList>
            <person name="Plunkett G.III."/>
            <person name="Neeno-Eckwall E.C."/>
            <person name="Glasner J.D."/>
            <person name="Perna N.T."/>
        </authorList>
    </citation>
    <scope>NUCLEOTIDE SEQUENCE [LARGE SCALE GENOMIC DNA]</scope>
    <source>
        <strain evidence="2 3">ATCC 33852</strain>
    </source>
</reference>
<dbReference type="NCBIfam" id="TIGR03495">
    <property type="entry name" value="phage_LysB"/>
    <property type="match status" value="1"/>
</dbReference>
<dbReference type="GeneID" id="78383246"/>
<accession>A0A085GNB9</accession>
<dbReference type="EMBL" id="JMPJ01000020">
    <property type="protein sequence ID" value="KFC85214.1"/>
    <property type="molecule type" value="Genomic_DNA"/>
</dbReference>
<feature type="coiled-coil region" evidence="1">
    <location>
        <begin position="46"/>
        <end position="73"/>
    </location>
</feature>
<evidence type="ECO:0000313" key="2">
    <source>
        <dbReference type="EMBL" id="KFC85214.1"/>
    </source>
</evidence>
<dbReference type="InterPro" id="IPR020000">
    <property type="entry name" value="Phage_P2_LysB"/>
</dbReference>
<dbReference type="RefSeq" id="WP_034787725.1">
    <property type="nucleotide sequence ID" value="NZ_JMPJ01000020.1"/>
</dbReference>
<keyword evidence="3" id="KW-1185">Reference proteome</keyword>
<dbReference type="Proteomes" id="UP000028640">
    <property type="component" value="Unassembled WGS sequence"/>
</dbReference>
<evidence type="ECO:0000256" key="1">
    <source>
        <dbReference type="SAM" id="Coils"/>
    </source>
</evidence>
<comment type="caution">
    <text evidence="2">The sequence shown here is derived from an EMBL/GenBank/DDBJ whole genome shotgun (WGS) entry which is preliminary data.</text>
</comment>
<evidence type="ECO:0000313" key="3">
    <source>
        <dbReference type="Proteomes" id="UP000028640"/>
    </source>
</evidence>
<dbReference type="STRING" id="910964.GEAM_0457"/>
<gene>
    <name evidence="2" type="ORF">GEAM_0457</name>
</gene>
<dbReference type="AlphaFoldDB" id="A0A085GNB9"/>
<keyword evidence="1" id="KW-0175">Coiled coil</keyword>
<organism evidence="2 3">
    <name type="scientific">Ewingella americana (strain ATCC 33852 / DSM 4580 / CCUG 14506 / JCM 5911 / LMG 7869 / NCTC 12157 / CDC 1468-78)</name>
    <dbReference type="NCBI Taxonomy" id="910964"/>
    <lineage>
        <taxon>Bacteria</taxon>
        <taxon>Pseudomonadati</taxon>
        <taxon>Pseudomonadota</taxon>
        <taxon>Gammaproteobacteria</taxon>
        <taxon>Enterobacterales</taxon>
        <taxon>Yersiniaceae</taxon>
        <taxon>Ewingella</taxon>
    </lineage>
</organism>
<protein>
    <recommendedName>
        <fullName evidence="4">LysB family phage lysis regulatory protein</fullName>
    </recommendedName>
</protein>
<sequence length="141" mass="16049">MRVLFIAIFVLGLALLGMIVYSHGLQRDKLELTQSRDALTQQLSHRDQLIAELNQQIQTREQAEVALREALSQANGLVWKREQLFQRSRNDDPLVKTWADSALPAAVSQLHQRPAFSSATDYLHWLSASQRLPDTRQSSTK</sequence>
<evidence type="ECO:0008006" key="4">
    <source>
        <dbReference type="Google" id="ProtNLM"/>
    </source>
</evidence>
<name>A0A085GNB9_EWIA3</name>